<organism evidence="1">
    <name type="scientific">bioreactor metagenome</name>
    <dbReference type="NCBI Taxonomy" id="1076179"/>
    <lineage>
        <taxon>unclassified sequences</taxon>
        <taxon>metagenomes</taxon>
        <taxon>ecological metagenomes</taxon>
    </lineage>
</organism>
<proteinExistence type="predicted"/>
<evidence type="ECO:0000313" key="1">
    <source>
        <dbReference type="EMBL" id="MPN14601.1"/>
    </source>
</evidence>
<comment type="caution">
    <text evidence="1">The sequence shown here is derived from an EMBL/GenBank/DDBJ whole genome shotgun (WGS) entry which is preliminary data.</text>
</comment>
<dbReference type="AlphaFoldDB" id="A0A645FJP8"/>
<name>A0A645FJP8_9ZZZZ</name>
<dbReference type="EMBL" id="VSSQ01061233">
    <property type="protein sequence ID" value="MPN14601.1"/>
    <property type="molecule type" value="Genomic_DNA"/>
</dbReference>
<sequence>MNYLLSCLNSKVINWFYKTLSVQLGEKAVRMFSIYMKNIPIPIPTLSLEKKIGELVDLRICKENDHSFLENEIDKNMYQLFTLTPEEIDFIEKQ</sequence>
<gene>
    <name evidence="1" type="ORF">SDC9_161928</name>
</gene>
<reference evidence="1" key="1">
    <citation type="submission" date="2019-08" db="EMBL/GenBank/DDBJ databases">
        <authorList>
            <person name="Kucharzyk K."/>
            <person name="Murdoch R.W."/>
            <person name="Higgins S."/>
            <person name="Loffler F."/>
        </authorList>
    </citation>
    <scope>NUCLEOTIDE SEQUENCE</scope>
</reference>
<accession>A0A645FJP8</accession>
<protein>
    <submittedName>
        <fullName evidence="1">Uncharacterized protein</fullName>
    </submittedName>
</protein>